<feature type="transmembrane region" description="Helical" evidence="2">
    <location>
        <begin position="134"/>
        <end position="152"/>
    </location>
</feature>
<dbReference type="AlphaFoldDB" id="A0A238WXH7"/>
<evidence type="ECO:0000256" key="1">
    <source>
        <dbReference type="SAM" id="MobiDB-lite"/>
    </source>
</evidence>
<feature type="compositionally biased region" description="Basic and acidic residues" evidence="1">
    <location>
        <begin position="384"/>
        <end position="400"/>
    </location>
</feature>
<protein>
    <submittedName>
        <fullName evidence="3">Threonine/homoserine efflux transporter RhtA</fullName>
    </submittedName>
</protein>
<keyword evidence="2" id="KW-1133">Transmembrane helix</keyword>
<feature type="transmembrane region" description="Helical" evidence="2">
    <location>
        <begin position="109"/>
        <end position="128"/>
    </location>
</feature>
<dbReference type="EMBL" id="FZNP01000003">
    <property type="protein sequence ID" value="SNR51212.1"/>
    <property type="molecule type" value="Genomic_DNA"/>
</dbReference>
<feature type="transmembrane region" description="Helical" evidence="2">
    <location>
        <begin position="21"/>
        <end position="42"/>
    </location>
</feature>
<evidence type="ECO:0000313" key="4">
    <source>
        <dbReference type="Proteomes" id="UP000198420"/>
    </source>
</evidence>
<keyword evidence="2" id="KW-0812">Transmembrane</keyword>
<accession>A0A238WXH7</accession>
<sequence length="526" mass="55674">MSPLKQDGQGGLTAVMSRLGMFMGFGAMIVVVISQGSGLALGSALKSFQGSFSIVLVGTVIVTIVTVLKNGMRARGMHLSVAAVSTPEVWREGLRSLRWSLFTRGQRDAIFSLAVTSALINLGGVVAVRELGNGVNAAFSTAGALAAGALLLRFAPQWLLRFAVLTAVVFAAIGTGQGNLSLLGLVAALCAASHMWNLPKRVVRLGDKSDEGLTWANLISAPPVLIGTFWWDHSQGVSWEWGGKEIFGAVCAGLLVMVIPVFLQNWAGSRGVSEQDMGALSSLSSPLHAVVGVVLAPVTLALTGKEPVLPTFNQWGFFIIVAAVAIIAPQLPKDNRWKIQQAGPGVAVREDDEACEQPPVPHGDLDEQPQAPLVEPKNPWVPRQRGEEQSTSRTDVEHPVESGVGGSAYETPAWAVAQGANLDPDEGKLILTPRGRTVLTEEGVHYPGGCSLTYRKGNLSVEVEFVDEGTFDVGAFVGLRATGITVVIGGTEMRYPDAEKFSVDLRTGRFHVTKPGDVLFGGRAAE</sequence>
<keyword evidence="2" id="KW-0472">Membrane</keyword>
<feature type="transmembrane region" description="Helical" evidence="2">
    <location>
        <begin position="279"/>
        <end position="300"/>
    </location>
</feature>
<dbReference type="RefSeq" id="WP_143227009.1">
    <property type="nucleotide sequence ID" value="NZ_FZNP01000003.1"/>
</dbReference>
<feature type="transmembrane region" description="Helical" evidence="2">
    <location>
        <begin position="212"/>
        <end position="231"/>
    </location>
</feature>
<dbReference type="Proteomes" id="UP000198420">
    <property type="component" value="Unassembled WGS sequence"/>
</dbReference>
<proteinExistence type="predicted"/>
<name>A0A238WXH7_9ACTN</name>
<feature type="transmembrane region" description="Helical" evidence="2">
    <location>
        <begin position="246"/>
        <end position="267"/>
    </location>
</feature>
<organism evidence="3 4">
    <name type="scientific">Actinomadura mexicana</name>
    <dbReference type="NCBI Taxonomy" id="134959"/>
    <lineage>
        <taxon>Bacteria</taxon>
        <taxon>Bacillati</taxon>
        <taxon>Actinomycetota</taxon>
        <taxon>Actinomycetes</taxon>
        <taxon>Streptosporangiales</taxon>
        <taxon>Thermomonosporaceae</taxon>
        <taxon>Actinomadura</taxon>
    </lineage>
</organism>
<evidence type="ECO:0000313" key="3">
    <source>
        <dbReference type="EMBL" id="SNR51212.1"/>
    </source>
</evidence>
<keyword evidence="4" id="KW-1185">Reference proteome</keyword>
<evidence type="ECO:0000256" key="2">
    <source>
        <dbReference type="SAM" id="Phobius"/>
    </source>
</evidence>
<gene>
    <name evidence="3" type="ORF">SAMN06265355_103433</name>
</gene>
<reference evidence="4" key="1">
    <citation type="submission" date="2017-06" db="EMBL/GenBank/DDBJ databases">
        <authorList>
            <person name="Varghese N."/>
            <person name="Submissions S."/>
        </authorList>
    </citation>
    <scope>NUCLEOTIDE SEQUENCE [LARGE SCALE GENOMIC DNA]</scope>
    <source>
        <strain evidence="4">DSM 44485</strain>
    </source>
</reference>
<feature type="region of interest" description="Disordered" evidence="1">
    <location>
        <begin position="342"/>
        <end position="402"/>
    </location>
</feature>
<feature type="transmembrane region" description="Helical" evidence="2">
    <location>
        <begin position="312"/>
        <end position="331"/>
    </location>
</feature>
<feature type="transmembrane region" description="Helical" evidence="2">
    <location>
        <begin position="48"/>
        <end position="68"/>
    </location>
</feature>